<evidence type="ECO:0000256" key="13">
    <source>
        <dbReference type="ARBA" id="ARBA00049861"/>
    </source>
</evidence>
<dbReference type="GO" id="GO:0008835">
    <property type="term" value="F:diaminohydroxyphosphoribosylaminopyrimidine deaminase activity"/>
    <property type="evidence" value="ECO:0007669"/>
    <property type="project" value="UniProtKB-EC"/>
</dbReference>
<comment type="caution">
    <text evidence="20">The sequence shown here is derived from an EMBL/GenBank/DDBJ whole genome shotgun (WGS) entry which is preliminary data.</text>
</comment>
<dbReference type="PANTHER" id="PTHR38011">
    <property type="entry name" value="DIHYDROFOLATE REDUCTASE FAMILY PROTEIN (AFU_ORTHOLOGUE AFUA_8G06820)"/>
    <property type="match status" value="1"/>
</dbReference>
<feature type="binding site" evidence="18">
    <location>
        <position position="85"/>
    </location>
    <ligand>
        <name>Zn(2+)</name>
        <dbReference type="ChEBI" id="CHEBI:29105"/>
        <note>catalytic</note>
    </ligand>
</feature>
<dbReference type="Gene3D" id="3.40.430.10">
    <property type="entry name" value="Dihydrofolate Reductase, subunit A"/>
    <property type="match status" value="1"/>
</dbReference>
<dbReference type="CDD" id="cd01284">
    <property type="entry name" value="Riboflavin_deaminase-reductase"/>
    <property type="match status" value="1"/>
</dbReference>
<keyword evidence="9 15" id="KW-0862">Zinc</keyword>
<evidence type="ECO:0000256" key="14">
    <source>
        <dbReference type="ARBA" id="ARBA00049886"/>
    </source>
</evidence>
<evidence type="ECO:0000256" key="12">
    <source>
        <dbReference type="ARBA" id="ARBA00023268"/>
    </source>
</evidence>
<dbReference type="GO" id="GO:0008703">
    <property type="term" value="F:5-amino-6-(5-phosphoribosylamino)uracil reductase activity"/>
    <property type="evidence" value="ECO:0007669"/>
    <property type="project" value="UniProtKB-EC"/>
</dbReference>
<dbReference type="Proteomes" id="UP000050482">
    <property type="component" value="Unassembled WGS sequence"/>
</dbReference>
<feature type="binding site" evidence="18">
    <location>
        <position position="51"/>
    </location>
    <ligand>
        <name>Zn(2+)</name>
        <dbReference type="ChEBI" id="CHEBI:29105"/>
        <note>catalytic</note>
    </ligand>
</feature>
<dbReference type="PANTHER" id="PTHR38011:SF7">
    <property type="entry name" value="2,5-DIAMINO-6-RIBOSYLAMINO-4(3H)-PYRIMIDINONE 5'-PHOSPHATE REDUCTASE"/>
    <property type="match status" value="1"/>
</dbReference>
<evidence type="ECO:0000256" key="6">
    <source>
        <dbReference type="ARBA" id="ARBA00022619"/>
    </source>
</evidence>
<evidence type="ECO:0000256" key="1">
    <source>
        <dbReference type="ARBA" id="ARBA00002151"/>
    </source>
</evidence>
<keyword evidence="12" id="KW-0511">Multifunctional enzyme</keyword>
<comment type="pathway">
    <text evidence="3 15">Cofactor biosynthesis; riboflavin biosynthesis; 5-amino-6-(D-ribitylamino)uracil from GTP: step 3/4.</text>
</comment>
<dbReference type="Pfam" id="PF01872">
    <property type="entry name" value="RibD_C"/>
    <property type="match status" value="1"/>
</dbReference>
<dbReference type="SUPFAM" id="SSF53597">
    <property type="entry name" value="Dihydrofolate reductase-like"/>
    <property type="match status" value="1"/>
</dbReference>
<evidence type="ECO:0000256" key="18">
    <source>
        <dbReference type="PIRSR" id="PIRSR006769-3"/>
    </source>
</evidence>
<dbReference type="PROSITE" id="PS00903">
    <property type="entry name" value="CYT_DCMP_DEAMINASES_1"/>
    <property type="match status" value="1"/>
</dbReference>
<comment type="pathway">
    <text evidence="2 15">Cofactor biosynthesis; riboflavin biosynthesis; 5-amino-6-(D-ribitylamino)uracil from GTP: step 2/4.</text>
</comment>
<dbReference type="EC" id="1.1.1.193" evidence="15"/>
<dbReference type="EC" id="3.5.4.26" evidence="15"/>
<dbReference type="InterPro" id="IPR024072">
    <property type="entry name" value="DHFR-like_dom_sf"/>
</dbReference>
<dbReference type="GO" id="GO:0009231">
    <property type="term" value="P:riboflavin biosynthetic process"/>
    <property type="evidence" value="ECO:0007669"/>
    <property type="project" value="UniProtKB-UniPathway"/>
</dbReference>
<reference evidence="20 21" key="1">
    <citation type="submission" date="2015-09" db="EMBL/GenBank/DDBJ databases">
        <title>Draft genome sequence of Alicyclobacillus ferrooxydans DSM 22381.</title>
        <authorList>
            <person name="Hemp J."/>
        </authorList>
    </citation>
    <scope>NUCLEOTIDE SEQUENCE [LARGE SCALE GENOMIC DNA]</scope>
    <source>
        <strain evidence="20 21">TC-34</strain>
    </source>
</reference>
<dbReference type="PROSITE" id="PS51747">
    <property type="entry name" value="CYT_DCMP_DEAMINASES_2"/>
    <property type="match status" value="1"/>
</dbReference>
<evidence type="ECO:0000256" key="7">
    <source>
        <dbReference type="ARBA" id="ARBA00022723"/>
    </source>
</evidence>
<comment type="function">
    <text evidence="1 15">Converts 2,5-diamino-6-(ribosylamino)-4(3h)-pyrimidinone 5'-phosphate into 5-amino-6-(ribosylamino)-2,4(1h,3h)-pyrimidinedione 5'-phosphate.</text>
</comment>
<evidence type="ECO:0000256" key="5">
    <source>
        <dbReference type="ARBA" id="ARBA00007417"/>
    </source>
</evidence>
<dbReference type="InterPro" id="IPR050765">
    <property type="entry name" value="Riboflavin_Biosynth_HTPR"/>
</dbReference>
<feature type="binding site" evidence="17">
    <location>
        <position position="321"/>
    </location>
    <ligand>
        <name>substrate</name>
    </ligand>
</feature>
<dbReference type="PATRIC" id="fig|471514.4.peg.1535"/>
<comment type="catalytic activity">
    <reaction evidence="14 15">
        <text>2,5-diamino-6-hydroxy-4-(5-phosphoribosylamino)-pyrimidine + H2O + H(+) = 5-amino-6-(5-phospho-D-ribosylamino)uracil + NH4(+)</text>
        <dbReference type="Rhea" id="RHEA:21868"/>
        <dbReference type="ChEBI" id="CHEBI:15377"/>
        <dbReference type="ChEBI" id="CHEBI:15378"/>
        <dbReference type="ChEBI" id="CHEBI:28938"/>
        <dbReference type="ChEBI" id="CHEBI:58453"/>
        <dbReference type="ChEBI" id="CHEBI:58614"/>
        <dbReference type="EC" id="3.5.4.26"/>
    </reaction>
</comment>
<dbReference type="Pfam" id="PF00383">
    <property type="entry name" value="dCMP_cyt_deam_1"/>
    <property type="match status" value="1"/>
</dbReference>
<dbReference type="NCBIfam" id="TIGR00326">
    <property type="entry name" value="eubact_ribD"/>
    <property type="match status" value="1"/>
</dbReference>
<dbReference type="SUPFAM" id="SSF53927">
    <property type="entry name" value="Cytidine deaminase-like"/>
    <property type="match status" value="1"/>
</dbReference>
<feature type="binding site" evidence="17">
    <location>
        <begin position="323"/>
        <end position="329"/>
    </location>
    <ligand>
        <name>NADP(+)</name>
        <dbReference type="ChEBI" id="CHEBI:58349"/>
    </ligand>
</feature>
<evidence type="ECO:0000256" key="8">
    <source>
        <dbReference type="ARBA" id="ARBA00022801"/>
    </source>
</evidence>
<evidence type="ECO:0000256" key="3">
    <source>
        <dbReference type="ARBA" id="ARBA00004910"/>
    </source>
</evidence>
<comment type="catalytic activity">
    <reaction evidence="13 15">
        <text>5-amino-6-(5-phospho-D-ribitylamino)uracil + NADP(+) = 5-amino-6-(5-phospho-D-ribosylamino)uracil + NADPH + H(+)</text>
        <dbReference type="Rhea" id="RHEA:17845"/>
        <dbReference type="ChEBI" id="CHEBI:15378"/>
        <dbReference type="ChEBI" id="CHEBI:57783"/>
        <dbReference type="ChEBI" id="CHEBI:58349"/>
        <dbReference type="ChEBI" id="CHEBI:58421"/>
        <dbReference type="ChEBI" id="CHEBI:58453"/>
        <dbReference type="EC" id="1.1.1.193"/>
    </reaction>
</comment>
<name>A0A0N8PNQ4_9BACL</name>
<dbReference type="InterPro" id="IPR016193">
    <property type="entry name" value="Cytidine_deaminase-like"/>
</dbReference>
<feature type="binding site" evidence="17">
    <location>
        <position position="169"/>
    </location>
    <ligand>
        <name>NADP(+)</name>
        <dbReference type="ChEBI" id="CHEBI:58349"/>
    </ligand>
</feature>
<evidence type="ECO:0000256" key="4">
    <source>
        <dbReference type="ARBA" id="ARBA00005259"/>
    </source>
</evidence>
<evidence type="ECO:0000256" key="10">
    <source>
        <dbReference type="ARBA" id="ARBA00022857"/>
    </source>
</evidence>
<dbReference type="InterPro" id="IPR002125">
    <property type="entry name" value="CMP_dCMP_dom"/>
</dbReference>
<feature type="binding site" evidence="18">
    <location>
        <position position="76"/>
    </location>
    <ligand>
        <name>Zn(2+)</name>
        <dbReference type="ChEBI" id="CHEBI:29105"/>
        <note>catalytic</note>
    </ligand>
</feature>
<keyword evidence="6 15" id="KW-0686">Riboflavin biosynthesis</keyword>
<dbReference type="PIRSF" id="PIRSF006769">
    <property type="entry name" value="RibD"/>
    <property type="match status" value="1"/>
</dbReference>
<keyword evidence="10 15" id="KW-0521">NADP</keyword>
<dbReference type="AlphaFoldDB" id="A0A0N8PNQ4"/>
<feature type="domain" description="CMP/dCMP-type deaminase" evidence="19">
    <location>
        <begin position="2"/>
        <end position="124"/>
    </location>
</feature>
<sequence>MTEDERYMKLALQLAELGRGQTSPNPLVGAVIVKDGVIIGQGAHLKAGGPHAEVHALRMAGEAARDSTIYVTLEPCSHHGRTPPCADAIVEAGIQRVVYAAQDPNPAVSGQGAARLREAGVEVVQGVLASEAHKQNEAFWVWVTEERPFVVWKCAATLDGYIAADSGHSTYVTSDEARASVQRLRRDVAAIAVGVKTVIEDNPRLTVRGPSLAAEAMLTGVVNKASFADLETTQGYRQPVRVVFDSKLRTPITSALLGEAGKTLIYTTHYGYDSAGTEYVSGLTRAGAVVIPVMADEADHVYLPEALRDMAKQGISSLLVEGGSTLVASFLEERLVDKVLYYLAPKFLRSGIRATKGRRTERMLDALNLDKVSYEQVGPDILVTGYPRFEEKPRWWLGGV</sequence>
<dbReference type="InterPro" id="IPR002734">
    <property type="entry name" value="RibDG_C"/>
</dbReference>
<feature type="binding site" evidence="17">
    <location>
        <position position="197"/>
    </location>
    <ligand>
        <name>NADP(+)</name>
        <dbReference type="ChEBI" id="CHEBI:58349"/>
    </ligand>
</feature>
<dbReference type="GO" id="GO:0050661">
    <property type="term" value="F:NADP binding"/>
    <property type="evidence" value="ECO:0007669"/>
    <property type="project" value="InterPro"/>
</dbReference>
<evidence type="ECO:0000256" key="9">
    <source>
        <dbReference type="ARBA" id="ARBA00022833"/>
    </source>
</evidence>
<dbReference type="OrthoDB" id="9800865at2"/>
<comment type="similarity">
    <text evidence="4 15">In the N-terminal section; belongs to the cytidine and deoxycytidylate deaminase family.</text>
</comment>
<dbReference type="FunFam" id="3.40.140.10:FF:000025">
    <property type="entry name" value="Riboflavin biosynthesis protein RibD"/>
    <property type="match status" value="1"/>
</dbReference>
<evidence type="ECO:0000256" key="15">
    <source>
        <dbReference type="PIRNR" id="PIRNR006769"/>
    </source>
</evidence>
<gene>
    <name evidence="20" type="ORF">AN477_19240</name>
</gene>
<dbReference type="InterPro" id="IPR011549">
    <property type="entry name" value="RibD_C"/>
</dbReference>
<dbReference type="Gene3D" id="3.40.140.10">
    <property type="entry name" value="Cytidine Deaminase, domain 2"/>
    <property type="match status" value="1"/>
</dbReference>
<feature type="binding site" evidence="17">
    <location>
        <position position="201"/>
    </location>
    <ligand>
        <name>NADP(+)</name>
        <dbReference type="ChEBI" id="CHEBI:58349"/>
    </ligand>
</feature>
<feature type="active site" description="Proton donor" evidence="16">
    <location>
        <position position="53"/>
    </location>
</feature>
<dbReference type="NCBIfam" id="TIGR00227">
    <property type="entry name" value="ribD_Cterm"/>
    <property type="match status" value="1"/>
</dbReference>
<dbReference type="UniPathway" id="UPA00275">
    <property type="reaction ID" value="UER00401"/>
</dbReference>
<feature type="binding site" evidence="17">
    <location>
        <position position="246"/>
    </location>
    <ligand>
        <name>NADP(+)</name>
        <dbReference type="ChEBI" id="CHEBI:58349"/>
    </ligand>
</feature>
<evidence type="ECO:0000256" key="17">
    <source>
        <dbReference type="PIRSR" id="PIRSR006769-2"/>
    </source>
</evidence>
<evidence type="ECO:0000313" key="21">
    <source>
        <dbReference type="Proteomes" id="UP000050482"/>
    </source>
</evidence>
<dbReference type="InterPro" id="IPR016192">
    <property type="entry name" value="APOBEC/CMP_deaminase_Zn-bd"/>
</dbReference>
<keyword evidence="7 15" id="KW-0479">Metal-binding</keyword>
<proteinExistence type="inferred from homology"/>
<evidence type="ECO:0000256" key="16">
    <source>
        <dbReference type="PIRSR" id="PIRSR006769-1"/>
    </source>
</evidence>
<comment type="cofactor">
    <cofactor evidence="15 18">
        <name>Zn(2+)</name>
        <dbReference type="ChEBI" id="CHEBI:29105"/>
    </cofactor>
    <text evidence="15 18">Binds 1 zinc ion.</text>
</comment>
<evidence type="ECO:0000256" key="2">
    <source>
        <dbReference type="ARBA" id="ARBA00004882"/>
    </source>
</evidence>
<comment type="similarity">
    <text evidence="5 15">In the C-terminal section; belongs to the HTP reductase family.</text>
</comment>
<dbReference type="RefSeq" id="WP_054970804.1">
    <property type="nucleotide sequence ID" value="NZ_LJCO01000082.1"/>
</dbReference>
<dbReference type="InterPro" id="IPR004794">
    <property type="entry name" value="Eubact_RibD"/>
</dbReference>
<dbReference type="GO" id="GO:0008270">
    <property type="term" value="F:zinc ion binding"/>
    <property type="evidence" value="ECO:0007669"/>
    <property type="project" value="InterPro"/>
</dbReference>
<keyword evidence="8 15" id="KW-0378">Hydrolase</keyword>
<accession>A0A0N8PNQ4</accession>
<keyword evidence="11 15" id="KW-0560">Oxidoreductase</keyword>
<protein>
    <recommendedName>
        <fullName evidence="15">Riboflavin biosynthesis protein RibD</fullName>
    </recommendedName>
    <domain>
        <recommendedName>
            <fullName evidence="15">Diaminohydroxyphosphoribosylaminopyrimidine deaminase</fullName>
            <shortName evidence="15">DRAP deaminase</shortName>
            <ecNumber evidence="15">3.5.4.26</ecNumber>
        </recommendedName>
        <alternativeName>
            <fullName evidence="15">Riboflavin-specific deaminase</fullName>
        </alternativeName>
    </domain>
    <domain>
        <recommendedName>
            <fullName evidence="15">5-amino-6-(5-phosphoribosylamino)uracil reductase</fullName>
            <ecNumber evidence="15">1.1.1.193</ecNumber>
        </recommendedName>
        <alternativeName>
            <fullName evidence="15">HTP reductase</fullName>
        </alternativeName>
    </domain>
</protein>
<evidence type="ECO:0000313" key="20">
    <source>
        <dbReference type="EMBL" id="KPV42173.1"/>
    </source>
</evidence>
<feature type="binding site" evidence="17">
    <location>
        <position position="155"/>
    </location>
    <ligand>
        <name>NADP(+)</name>
        <dbReference type="ChEBI" id="CHEBI:58349"/>
    </ligand>
</feature>
<feature type="binding site" evidence="17">
    <location>
        <position position="208"/>
    </location>
    <ligand>
        <name>substrate</name>
    </ligand>
</feature>
<feature type="binding site" evidence="17">
    <location>
        <position position="185"/>
    </location>
    <ligand>
        <name>substrate</name>
    </ligand>
</feature>
<dbReference type="STRING" id="471514.AN477_19240"/>
<evidence type="ECO:0000256" key="11">
    <source>
        <dbReference type="ARBA" id="ARBA00023002"/>
    </source>
</evidence>
<dbReference type="EMBL" id="LJCO01000082">
    <property type="protein sequence ID" value="KPV42173.1"/>
    <property type="molecule type" value="Genomic_DNA"/>
</dbReference>
<organism evidence="20 21">
    <name type="scientific">Alicyclobacillus ferrooxydans</name>
    <dbReference type="NCBI Taxonomy" id="471514"/>
    <lineage>
        <taxon>Bacteria</taxon>
        <taxon>Bacillati</taxon>
        <taxon>Bacillota</taxon>
        <taxon>Bacilli</taxon>
        <taxon>Bacillales</taxon>
        <taxon>Alicyclobacillaceae</taxon>
        <taxon>Alicyclobacillus</taxon>
    </lineage>
</organism>
<evidence type="ECO:0000259" key="19">
    <source>
        <dbReference type="PROSITE" id="PS51747"/>
    </source>
</evidence>
<feature type="binding site" evidence="17">
    <location>
        <position position="205"/>
    </location>
    <ligand>
        <name>substrate</name>
    </ligand>
</feature>
<keyword evidence="21" id="KW-1185">Reference proteome</keyword>